<protein>
    <submittedName>
        <fullName evidence="9">Calmodulin-binding receptor kinase CaMRLK</fullName>
    </submittedName>
</protein>
<reference evidence="9" key="2">
    <citation type="journal article" date="2024" name="Plant">
        <title>Genomic evolution and insights into agronomic trait innovations of Sesamum species.</title>
        <authorList>
            <person name="Miao H."/>
            <person name="Wang L."/>
            <person name="Qu L."/>
            <person name="Liu H."/>
            <person name="Sun Y."/>
            <person name="Le M."/>
            <person name="Wang Q."/>
            <person name="Wei S."/>
            <person name="Zheng Y."/>
            <person name="Lin W."/>
            <person name="Duan Y."/>
            <person name="Cao H."/>
            <person name="Xiong S."/>
            <person name="Wang X."/>
            <person name="Wei L."/>
            <person name="Li C."/>
            <person name="Ma Q."/>
            <person name="Ju M."/>
            <person name="Zhao R."/>
            <person name="Li G."/>
            <person name="Mu C."/>
            <person name="Tian Q."/>
            <person name="Mei H."/>
            <person name="Zhang T."/>
            <person name="Gao T."/>
            <person name="Zhang H."/>
        </authorList>
    </citation>
    <scope>NUCLEOTIDE SEQUENCE</scope>
    <source>
        <strain evidence="9">G02</strain>
    </source>
</reference>
<evidence type="ECO:0000256" key="6">
    <source>
        <dbReference type="ARBA" id="ARBA00022989"/>
    </source>
</evidence>
<keyword evidence="2" id="KW-0433">Leucine-rich repeat</keyword>
<evidence type="ECO:0000256" key="4">
    <source>
        <dbReference type="ARBA" id="ARBA00022729"/>
    </source>
</evidence>
<dbReference type="InterPro" id="IPR053213">
    <property type="entry name" value="RLP29"/>
</dbReference>
<reference evidence="9" key="1">
    <citation type="submission" date="2020-06" db="EMBL/GenBank/DDBJ databases">
        <authorList>
            <person name="Li T."/>
            <person name="Hu X."/>
            <person name="Zhang T."/>
            <person name="Song X."/>
            <person name="Zhang H."/>
            <person name="Dai N."/>
            <person name="Sheng W."/>
            <person name="Hou X."/>
            <person name="Wei L."/>
        </authorList>
    </citation>
    <scope>NUCLEOTIDE SEQUENCE</scope>
    <source>
        <strain evidence="9">G02</strain>
        <tissue evidence="9">Leaf</tissue>
    </source>
</reference>
<keyword evidence="3" id="KW-0812">Transmembrane</keyword>
<evidence type="ECO:0000313" key="9">
    <source>
        <dbReference type="EMBL" id="KAL0384252.1"/>
    </source>
</evidence>
<dbReference type="InterPro" id="IPR003591">
    <property type="entry name" value="Leu-rich_rpt_typical-subtyp"/>
</dbReference>
<feature type="domain" description="Leucine-rich repeat-containing N-terminal plant-type" evidence="8">
    <location>
        <begin position="81"/>
        <end position="128"/>
    </location>
</feature>
<keyword evidence="6" id="KW-1133">Transmembrane helix</keyword>
<keyword evidence="5" id="KW-0677">Repeat</keyword>
<keyword evidence="9" id="KW-0418">Kinase</keyword>
<dbReference type="PANTHER" id="PTHR48009:SF9">
    <property type="entry name" value="LRR RECEPTOR-LIKE SERINE_THREONINE-PROTEIN KINASE GSO1"/>
    <property type="match status" value="1"/>
</dbReference>
<evidence type="ECO:0000256" key="1">
    <source>
        <dbReference type="ARBA" id="ARBA00004370"/>
    </source>
</evidence>
<dbReference type="EMBL" id="JACGWJ010000012">
    <property type="protein sequence ID" value="KAL0384252.1"/>
    <property type="molecule type" value="Genomic_DNA"/>
</dbReference>
<dbReference type="Pfam" id="PF00560">
    <property type="entry name" value="LRR_1"/>
    <property type="match status" value="2"/>
</dbReference>
<dbReference type="AlphaFoldDB" id="A0AAW2RVS5"/>
<evidence type="ECO:0000259" key="8">
    <source>
        <dbReference type="Pfam" id="PF08263"/>
    </source>
</evidence>
<sequence>MNEHMVQKYVVGVVAGPPKYLLPKNKPNPNPDAQLHSTLLNFLPRLPLFHHAPAQIHLPLLFFFLLSLSSSLPVHSATFPADVAALRAFKSAVKPASIPPTSCLATWNFSADPCAVPRITHFTCGVTCSGDRVVQLTLDSQGYSGTLTPFISKLTQLITLDLGDNNFYGPIPSSISTLPNLRNLILRVNSFSGPLPPSIATLASLGTLDLSRNSLSGALPNLNSLTGLTRLDLSYNKLTGSLPRLPPNLNELALKANSLSGPLTKSSFDGLTRLMVVELSENSFTGSLESWFFLLPSLQQVNLAKNSLTSVAVAKPPANTNAGELVAVDLSYNKMEGFLPANFAKYPMLRSLALSYNRFRGPIPWQYSKKGSSLRRLYLDGNYLNRSPPAGFFSGEGPVSGSLGDNCLESCPSSSELCLKPQKPASICQQAYGGKPKS</sequence>
<evidence type="ECO:0000256" key="7">
    <source>
        <dbReference type="ARBA" id="ARBA00023136"/>
    </source>
</evidence>
<dbReference type="InterPro" id="IPR013210">
    <property type="entry name" value="LRR_N_plant-typ"/>
</dbReference>
<dbReference type="Gene3D" id="3.80.10.10">
    <property type="entry name" value="Ribonuclease Inhibitor"/>
    <property type="match status" value="2"/>
</dbReference>
<evidence type="ECO:0000256" key="2">
    <source>
        <dbReference type="ARBA" id="ARBA00022614"/>
    </source>
</evidence>
<dbReference type="GO" id="GO:0051707">
    <property type="term" value="P:response to other organism"/>
    <property type="evidence" value="ECO:0007669"/>
    <property type="project" value="UniProtKB-ARBA"/>
</dbReference>
<dbReference type="InterPro" id="IPR032675">
    <property type="entry name" value="LRR_dom_sf"/>
</dbReference>
<evidence type="ECO:0000256" key="5">
    <source>
        <dbReference type="ARBA" id="ARBA00022737"/>
    </source>
</evidence>
<keyword evidence="7" id="KW-0472">Membrane</keyword>
<dbReference type="PANTHER" id="PTHR48009">
    <property type="entry name" value="LEUCINE-RICH REPEAT (LRR) FAMILY PROTEIN"/>
    <property type="match status" value="1"/>
</dbReference>
<organism evidence="9">
    <name type="scientific">Sesamum radiatum</name>
    <name type="common">Black benniseed</name>
    <dbReference type="NCBI Taxonomy" id="300843"/>
    <lineage>
        <taxon>Eukaryota</taxon>
        <taxon>Viridiplantae</taxon>
        <taxon>Streptophyta</taxon>
        <taxon>Embryophyta</taxon>
        <taxon>Tracheophyta</taxon>
        <taxon>Spermatophyta</taxon>
        <taxon>Magnoliopsida</taxon>
        <taxon>eudicotyledons</taxon>
        <taxon>Gunneridae</taxon>
        <taxon>Pentapetalae</taxon>
        <taxon>asterids</taxon>
        <taxon>lamiids</taxon>
        <taxon>Lamiales</taxon>
        <taxon>Pedaliaceae</taxon>
        <taxon>Sesamum</taxon>
    </lineage>
</organism>
<keyword evidence="9" id="KW-0675">Receptor</keyword>
<evidence type="ECO:0000256" key="3">
    <source>
        <dbReference type="ARBA" id="ARBA00022692"/>
    </source>
</evidence>
<dbReference type="Pfam" id="PF13855">
    <property type="entry name" value="LRR_8"/>
    <property type="match status" value="1"/>
</dbReference>
<dbReference type="SUPFAM" id="SSF52058">
    <property type="entry name" value="L domain-like"/>
    <property type="match status" value="1"/>
</dbReference>
<dbReference type="PRINTS" id="PR00019">
    <property type="entry name" value="LEURICHRPT"/>
</dbReference>
<accession>A0AAW2RVS5</accession>
<dbReference type="InterPro" id="IPR001611">
    <property type="entry name" value="Leu-rich_rpt"/>
</dbReference>
<gene>
    <name evidence="9" type="ORF">Sradi_2819500</name>
</gene>
<dbReference type="PROSITE" id="PS51450">
    <property type="entry name" value="LRR"/>
    <property type="match status" value="1"/>
</dbReference>
<name>A0AAW2RVS5_SESRA</name>
<dbReference type="GO" id="GO:0006952">
    <property type="term" value="P:defense response"/>
    <property type="evidence" value="ECO:0007669"/>
    <property type="project" value="UniProtKB-ARBA"/>
</dbReference>
<dbReference type="GO" id="GO:0016020">
    <property type="term" value="C:membrane"/>
    <property type="evidence" value="ECO:0007669"/>
    <property type="project" value="UniProtKB-SubCell"/>
</dbReference>
<dbReference type="GO" id="GO:0016301">
    <property type="term" value="F:kinase activity"/>
    <property type="evidence" value="ECO:0007669"/>
    <property type="project" value="UniProtKB-KW"/>
</dbReference>
<proteinExistence type="predicted"/>
<comment type="subcellular location">
    <subcellularLocation>
        <location evidence="1">Membrane</location>
    </subcellularLocation>
</comment>
<comment type="caution">
    <text evidence="9">The sequence shown here is derived from an EMBL/GenBank/DDBJ whole genome shotgun (WGS) entry which is preliminary data.</text>
</comment>
<dbReference type="FunFam" id="3.80.10.10:FF:000400">
    <property type="entry name" value="Nuclear pore complex protein NUP107"/>
    <property type="match status" value="1"/>
</dbReference>
<keyword evidence="9" id="KW-0808">Transferase</keyword>
<dbReference type="SMART" id="SM00369">
    <property type="entry name" value="LRR_TYP"/>
    <property type="match status" value="5"/>
</dbReference>
<keyword evidence="4" id="KW-0732">Signal</keyword>
<dbReference type="Pfam" id="PF08263">
    <property type="entry name" value="LRRNT_2"/>
    <property type="match status" value="1"/>
</dbReference>